<keyword evidence="1" id="KW-0472">Membrane</keyword>
<accession>A0A327YPD9</accession>
<feature type="transmembrane region" description="Helical" evidence="1">
    <location>
        <begin position="58"/>
        <end position="76"/>
    </location>
</feature>
<dbReference type="AlphaFoldDB" id="A0A327YPD9"/>
<keyword evidence="3" id="KW-1185">Reference proteome</keyword>
<dbReference type="Proteomes" id="UP000249620">
    <property type="component" value="Unassembled WGS sequence"/>
</dbReference>
<keyword evidence="1" id="KW-1133">Transmembrane helix</keyword>
<evidence type="ECO:0000313" key="3">
    <source>
        <dbReference type="Proteomes" id="UP000249620"/>
    </source>
</evidence>
<evidence type="ECO:0000313" key="2">
    <source>
        <dbReference type="EMBL" id="RAK22800.1"/>
    </source>
</evidence>
<evidence type="ECO:0000256" key="1">
    <source>
        <dbReference type="SAM" id="Phobius"/>
    </source>
</evidence>
<sequence length="112" mass="13083">MENLKLTNSIALIIPIFLAVLGIVEPISLYFAAYSTMLTGLLQIIVGIFFWKNHKENIHIKIYFLLVTTFFSLWYYNVNINYIDQLTWILLFTPLVLCIYISGIIYSQKEKP</sequence>
<organism evidence="2 3">
    <name type="scientific">Flavobacterium aquaticum</name>
    <dbReference type="NCBI Taxonomy" id="1236486"/>
    <lineage>
        <taxon>Bacteria</taxon>
        <taxon>Pseudomonadati</taxon>
        <taxon>Bacteroidota</taxon>
        <taxon>Flavobacteriia</taxon>
        <taxon>Flavobacteriales</taxon>
        <taxon>Flavobacteriaceae</taxon>
        <taxon>Flavobacterium</taxon>
    </lineage>
</organism>
<feature type="transmembrane region" description="Helical" evidence="1">
    <location>
        <begin position="30"/>
        <end position="51"/>
    </location>
</feature>
<name>A0A327YPD9_9FLAO</name>
<proteinExistence type="predicted"/>
<comment type="caution">
    <text evidence="2">The sequence shown here is derived from an EMBL/GenBank/DDBJ whole genome shotgun (WGS) entry which is preliminary data.</text>
</comment>
<gene>
    <name evidence="2" type="ORF">B0I03_104326</name>
</gene>
<feature type="transmembrane region" description="Helical" evidence="1">
    <location>
        <begin position="88"/>
        <end position="106"/>
    </location>
</feature>
<reference evidence="2 3" key="1">
    <citation type="submission" date="2018-06" db="EMBL/GenBank/DDBJ databases">
        <title>Genomic Encyclopedia of Type Strains, Phase III (KMG-III): the genomes of soil and plant-associated and newly described type strains.</title>
        <authorList>
            <person name="Whitman W."/>
        </authorList>
    </citation>
    <scope>NUCLEOTIDE SEQUENCE [LARGE SCALE GENOMIC DNA]</scope>
    <source>
        <strain evidence="2 3">CGMCC 1.12398</strain>
    </source>
</reference>
<dbReference type="EMBL" id="QLMI01000004">
    <property type="protein sequence ID" value="RAK22800.1"/>
    <property type="molecule type" value="Genomic_DNA"/>
</dbReference>
<protein>
    <submittedName>
        <fullName evidence="2">Uncharacterized protein</fullName>
    </submittedName>
</protein>
<feature type="transmembrane region" description="Helical" evidence="1">
    <location>
        <begin position="7"/>
        <end position="24"/>
    </location>
</feature>
<keyword evidence="1" id="KW-0812">Transmembrane</keyword>